<comment type="caution">
    <text evidence="2">The sequence shown here is derived from an EMBL/GenBank/DDBJ whole genome shotgun (WGS) entry which is preliminary data.</text>
</comment>
<feature type="compositionally biased region" description="Basic and acidic residues" evidence="1">
    <location>
        <begin position="76"/>
        <end position="90"/>
    </location>
</feature>
<name>A0A9P6MDF1_9FUNG</name>
<protein>
    <submittedName>
        <fullName evidence="2">Uncharacterized protein</fullName>
    </submittedName>
</protein>
<sequence length="96" mass="10923">SAFEEYYNERFPQAKADLESSRKVAGLVSGQTWKDDIMRKIVLNLMPSSLTKMAVVRTLAYRPQASFLPKVEYHGSGRVDPQKESKRYLQEKAAAI</sequence>
<keyword evidence="3" id="KW-1185">Reference proteome</keyword>
<feature type="non-terminal residue" evidence="2">
    <location>
        <position position="1"/>
    </location>
</feature>
<reference evidence="2" key="1">
    <citation type="journal article" date="2020" name="Fungal Divers.">
        <title>Resolving the Mortierellaceae phylogeny through synthesis of multi-gene phylogenetics and phylogenomics.</title>
        <authorList>
            <person name="Vandepol N."/>
            <person name="Liber J."/>
            <person name="Desiro A."/>
            <person name="Na H."/>
            <person name="Kennedy M."/>
            <person name="Barry K."/>
            <person name="Grigoriev I.V."/>
            <person name="Miller A.N."/>
            <person name="O'Donnell K."/>
            <person name="Stajich J.E."/>
            <person name="Bonito G."/>
        </authorList>
    </citation>
    <scope>NUCLEOTIDE SEQUENCE</scope>
    <source>
        <strain evidence="2">NRRL 2769</strain>
    </source>
</reference>
<gene>
    <name evidence="2" type="ORF">BGZ80_008212</name>
</gene>
<dbReference type="AlphaFoldDB" id="A0A9P6MDF1"/>
<accession>A0A9P6MDF1</accession>
<evidence type="ECO:0000313" key="2">
    <source>
        <dbReference type="EMBL" id="KAF9993253.1"/>
    </source>
</evidence>
<organism evidence="2 3">
    <name type="scientific">Entomortierella chlamydospora</name>
    <dbReference type="NCBI Taxonomy" id="101097"/>
    <lineage>
        <taxon>Eukaryota</taxon>
        <taxon>Fungi</taxon>
        <taxon>Fungi incertae sedis</taxon>
        <taxon>Mucoromycota</taxon>
        <taxon>Mortierellomycotina</taxon>
        <taxon>Mortierellomycetes</taxon>
        <taxon>Mortierellales</taxon>
        <taxon>Mortierellaceae</taxon>
        <taxon>Entomortierella</taxon>
    </lineage>
</organism>
<dbReference type="EMBL" id="JAAAID010004390">
    <property type="protein sequence ID" value="KAF9993253.1"/>
    <property type="molecule type" value="Genomic_DNA"/>
</dbReference>
<feature type="region of interest" description="Disordered" evidence="1">
    <location>
        <begin position="76"/>
        <end position="96"/>
    </location>
</feature>
<evidence type="ECO:0000313" key="3">
    <source>
        <dbReference type="Proteomes" id="UP000703661"/>
    </source>
</evidence>
<evidence type="ECO:0000256" key="1">
    <source>
        <dbReference type="SAM" id="MobiDB-lite"/>
    </source>
</evidence>
<dbReference type="Proteomes" id="UP000703661">
    <property type="component" value="Unassembled WGS sequence"/>
</dbReference>
<proteinExistence type="predicted"/>